<name>A0AA39L9B3_SARSR</name>
<dbReference type="InterPro" id="IPR053044">
    <property type="entry name" value="Metallo-hydrolase/TatD-type"/>
</dbReference>
<reference evidence="2" key="1">
    <citation type="submission" date="2022-10" db="EMBL/GenBank/DDBJ databases">
        <title>Determination and structural analysis of whole genome sequence of Sarocladium strictum F4-1.</title>
        <authorList>
            <person name="Hu L."/>
            <person name="Jiang Y."/>
        </authorList>
    </citation>
    <scope>NUCLEOTIDE SEQUENCE</scope>
    <source>
        <strain evidence="2">F4-1</strain>
    </source>
</reference>
<dbReference type="AlphaFoldDB" id="A0AA39L9B3"/>
<dbReference type="EMBL" id="JAPDFR010000003">
    <property type="protein sequence ID" value="KAK0388624.1"/>
    <property type="molecule type" value="Genomic_DNA"/>
</dbReference>
<evidence type="ECO:0000313" key="2">
    <source>
        <dbReference type="EMBL" id="KAK0388624.1"/>
    </source>
</evidence>
<gene>
    <name evidence="2" type="ORF">NLU13_4867</name>
</gene>
<dbReference type="PANTHER" id="PTHR47345">
    <property type="entry name" value="CUT9-INTERACTING PROTEIN SCN1"/>
    <property type="match status" value="1"/>
</dbReference>
<keyword evidence="3" id="KW-1185">Reference proteome</keyword>
<accession>A0AA39L9B3</accession>
<feature type="region of interest" description="Disordered" evidence="1">
    <location>
        <begin position="188"/>
        <end position="215"/>
    </location>
</feature>
<evidence type="ECO:0000256" key="1">
    <source>
        <dbReference type="SAM" id="MobiDB-lite"/>
    </source>
</evidence>
<dbReference type="InterPro" id="IPR032466">
    <property type="entry name" value="Metal_Hydrolase"/>
</dbReference>
<feature type="region of interest" description="Disordered" evidence="1">
    <location>
        <begin position="270"/>
        <end position="301"/>
    </location>
</feature>
<dbReference type="PANTHER" id="PTHR47345:SF1">
    <property type="entry name" value="CUT9-INTERACTING PROTEIN SCN1"/>
    <property type="match status" value="1"/>
</dbReference>
<feature type="compositionally biased region" description="Acidic residues" evidence="1">
    <location>
        <begin position="283"/>
        <end position="293"/>
    </location>
</feature>
<dbReference type="GO" id="GO:0016788">
    <property type="term" value="F:hydrolase activity, acting on ester bonds"/>
    <property type="evidence" value="ECO:0007669"/>
    <property type="project" value="InterPro"/>
</dbReference>
<proteinExistence type="predicted"/>
<dbReference type="SUPFAM" id="SSF51556">
    <property type="entry name" value="Metallo-dependent hydrolases"/>
    <property type="match status" value="1"/>
</dbReference>
<sequence length="413" mass="45564">MCQQHQDGNPNPPLQSSSSSKDPFPWHLPIYDAHCHPTDTMSSVPFIASHLRASALTIMATRSQDQHLVAEVASDLGVINSKQDLVQTTSNGGGGRKCKIIPAFGWHPWFSHQIQDDTTAKIDSKTSTEENKSSHYRSVLTPIPDDNFIASLPHPLPLSTLLSQFTENLTSHPRALVGEVGLDKAFRLPSAPSTSDARDESLTPGGREGRVLSPYRVKPEHQRRILEAQLRLAGEHRRAVSVHGVQAHGLLLETASKCWKGHERKIVSRRKRRLVAEGAESSSDSDSDDDGDETASSKPLPYPPRLCLHSFSGPPELVRQWLNPSIPATIFFSFSTAVNAASESAREKLKAVVKEIPDGKLLVESDLHVAGEDMETSLEDMYRFICDVKGWDLEDGVRTIAKNYEDFVFGAKQ</sequence>
<dbReference type="Pfam" id="PF01026">
    <property type="entry name" value="TatD_DNase"/>
    <property type="match status" value="1"/>
</dbReference>
<organism evidence="2 3">
    <name type="scientific">Sarocladium strictum</name>
    <name type="common">Black bundle disease fungus</name>
    <name type="synonym">Acremonium strictum</name>
    <dbReference type="NCBI Taxonomy" id="5046"/>
    <lineage>
        <taxon>Eukaryota</taxon>
        <taxon>Fungi</taxon>
        <taxon>Dikarya</taxon>
        <taxon>Ascomycota</taxon>
        <taxon>Pezizomycotina</taxon>
        <taxon>Sordariomycetes</taxon>
        <taxon>Hypocreomycetidae</taxon>
        <taxon>Hypocreales</taxon>
        <taxon>Sarocladiaceae</taxon>
        <taxon>Sarocladium</taxon>
    </lineage>
</organism>
<dbReference type="InterPro" id="IPR001130">
    <property type="entry name" value="TatD-like"/>
</dbReference>
<feature type="region of interest" description="Disordered" evidence="1">
    <location>
        <begin position="1"/>
        <end position="21"/>
    </location>
</feature>
<evidence type="ECO:0000313" key="3">
    <source>
        <dbReference type="Proteomes" id="UP001175261"/>
    </source>
</evidence>
<comment type="caution">
    <text evidence="2">The sequence shown here is derived from an EMBL/GenBank/DDBJ whole genome shotgun (WGS) entry which is preliminary data.</text>
</comment>
<evidence type="ECO:0008006" key="4">
    <source>
        <dbReference type="Google" id="ProtNLM"/>
    </source>
</evidence>
<dbReference type="Proteomes" id="UP001175261">
    <property type="component" value="Unassembled WGS sequence"/>
</dbReference>
<protein>
    <recommendedName>
        <fullName evidence="4">Cut9 interacting protein Scn1</fullName>
    </recommendedName>
</protein>
<dbReference type="Gene3D" id="3.20.20.140">
    <property type="entry name" value="Metal-dependent hydrolases"/>
    <property type="match status" value="1"/>
</dbReference>